<dbReference type="Proteomes" id="UP000326396">
    <property type="component" value="Linkage Group LG9"/>
</dbReference>
<evidence type="ECO:0000313" key="1">
    <source>
        <dbReference type="EMBL" id="KAD2393222.1"/>
    </source>
</evidence>
<accession>A0A5N6LLX0</accession>
<dbReference type="EMBL" id="SZYD01000019">
    <property type="protein sequence ID" value="KAD2393222.1"/>
    <property type="molecule type" value="Genomic_DNA"/>
</dbReference>
<reference evidence="1 2" key="1">
    <citation type="submission" date="2019-05" db="EMBL/GenBank/DDBJ databases">
        <title>Mikania micrantha, genome provides insights into the molecular mechanism of rapid growth.</title>
        <authorList>
            <person name="Liu B."/>
        </authorList>
    </citation>
    <scope>NUCLEOTIDE SEQUENCE [LARGE SCALE GENOMIC DNA]</scope>
    <source>
        <strain evidence="1">NLD-2019</strain>
        <tissue evidence="1">Leaf</tissue>
    </source>
</reference>
<proteinExistence type="predicted"/>
<protein>
    <submittedName>
        <fullName evidence="1">Uncharacterized protein</fullName>
    </submittedName>
</protein>
<organism evidence="1 2">
    <name type="scientific">Mikania micrantha</name>
    <name type="common">bitter vine</name>
    <dbReference type="NCBI Taxonomy" id="192012"/>
    <lineage>
        <taxon>Eukaryota</taxon>
        <taxon>Viridiplantae</taxon>
        <taxon>Streptophyta</taxon>
        <taxon>Embryophyta</taxon>
        <taxon>Tracheophyta</taxon>
        <taxon>Spermatophyta</taxon>
        <taxon>Magnoliopsida</taxon>
        <taxon>eudicotyledons</taxon>
        <taxon>Gunneridae</taxon>
        <taxon>Pentapetalae</taxon>
        <taxon>asterids</taxon>
        <taxon>campanulids</taxon>
        <taxon>Asterales</taxon>
        <taxon>Asteraceae</taxon>
        <taxon>Asteroideae</taxon>
        <taxon>Heliantheae alliance</taxon>
        <taxon>Eupatorieae</taxon>
        <taxon>Mikania</taxon>
    </lineage>
</organism>
<comment type="caution">
    <text evidence="1">The sequence shown here is derived from an EMBL/GenBank/DDBJ whole genome shotgun (WGS) entry which is preliminary data.</text>
</comment>
<keyword evidence="2" id="KW-1185">Reference proteome</keyword>
<sequence length="181" mass="22123">MPSLHTKVYYFRFPHDFKMLPGFEVDQLARLKMLYCEDSGMSSWFARQIQFECRKRWVNFKPQQPERYYQPKIDANTRRHKVILKWLPPNVMKKIPLRKMRQDFSDIFRWWYYEGRTAEAVIVLCKENTWDTIHVRFSLRLEIWITLQFMRVIRLCFAFDIHAGSEWKALSEKFLKTGADK</sequence>
<name>A0A5N6LLX0_9ASTR</name>
<gene>
    <name evidence="1" type="ORF">E3N88_40199</name>
</gene>
<evidence type="ECO:0000313" key="2">
    <source>
        <dbReference type="Proteomes" id="UP000326396"/>
    </source>
</evidence>
<dbReference type="AlphaFoldDB" id="A0A5N6LLX0"/>
<dbReference type="OrthoDB" id="1782918at2759"/>